<keyword evidence="7" id="KW-0663">Pyridoxal phosphate</keyword>
<evidence type="ECO:0000256" key="7">
    <source>
        <dbReference type="ARBA" id="ARBA00022898"/>
    </source>
</evidence>
<dbReference type="GO" id="GO:0006532">
    <property type="term" value="P:aspartate biosynthetic process"/>
    <property type="evidence" value="ECO:0007669"/>
    <property type="project" value="TreeGrafter"/>
</dbReference>
<name>A0A3P8W0C0_CYNSE</name>
<comment type="similarity">
    <text evidence="2">Belongs to the class-I pyridoxal-phosphate-dependent aminotransferase family.</text>
</comment>
<accession>A0A3P8W0C0</accession>
<evidence type="ECO:0000256" key="5">
    <source>
        <dbReference type="ARBA" id="ARBA00022576"/>
    </source>
</evidence>
<dbReference type="GO" id="GO:0030170">
    <property type="term" value="F:pyridoxal phosphate binding"/>
    <property type="evidence" value="ECO:0007669"/>
    <property type="project" value="InterPro"/>
</dbReference>
<evidence type="ECO:0000256" key="3">
    <source>
        <dbReference type="ARBA" id="ARBA00011738"/>
    </source>
</evidence>
<keyword evidence="11" id="KW-1185">Reference proteome</keyword>
<dbReference type="AlphaFoldDB" id="A0A3P8W0C0"/>
<dbReference type="OMA" id="ANAIHEG"/>
<dbReference type="STRING" id="244447.ENSCSEP00000019051"/>
<evidence type="ECO:0000313" key="11">
    <source>
        <dbReference type="Proteomes" id="UP000265120"/>
    </source>
</evidence>
<reference evidence="10" key="2">
    <citation type="submission" date="2025-08" db="UniProtKB">
        <authorList>
            <consortium name="Ensembl"/>
        </authorList>
    </citation>
    <scope>IDENTIFICATION</scope>
</reference>
<keyword evidence="5" id="KW-0032">Aminotransferase</keyword>
<dbReference type="Gene3D" id="3.90.1150.10">
    <property type="entry name" value="Aspartate Aminotransferase, domain 1"/>
    <property type="match status" value="1"/>
</dbReference>
<dbReference type="InterPro" id="IPR015422">
    <property type="entry name" value="PyrdxlP-dep_Trfase_small"/>
</dbReference>
<dbReference type="InterPro" id="IPR015421">
    <property type="entry name" value="PyrdxlP-dep_Trfase_major"/>
</dbReference>
<evidence type="ECO:0000256" key="2">
    <source>
        <dbReference type="ARBA" id="ARBA00007441"/>
    </source>
</evidence>
<dbReference type="EC" id="2.6.1.1" evidence="4"/>
<dbReference type="SUPFAM" id="SSF53383">
    <property type="entry name" value="PLP-dependent transferases"/>
    <property type="match status" value="1"/>
</dbReference>
<evidence type="ECO:0000256" key="4">
    <source>
        <dbReference type="ARBA" id="ARBA00012753"/>
    </source>
</evidence>
<dbReference type="Proteomes" id="UP000265120">
    <property type="component" value="Chromosome Z"/>
</dbReference>
<dbReference type="Ensembl" id="ENSCSET00000019285.1">
    <property type="protein sequence ID" value="ENSCSEP00000019051.1"/>
    <property type="gene ID" value="ENSCSEG00000012202.1"/>
</dbReference>
<evidence type="ECO:0000313" key="10">
    <source>
        <dbReference type="Ensembl" id="ENSCSEP00000019051.1"/>
    </source>
</evidence>
<dbReference type="PANTHER" id="PTHR11879">
    <property type="entry name" value="ASPARTATE AMINOTRANSFERASE"/>
    <property type="match status" value="1"/>
</dbReference>
<dbReference type="GO" id="GO:0004069">
    <property type="term" value="F:L-aspartate:2-oxoglutarate aminotransferase activity"/>
    <property type="evidence" value="ECO:0007669"/>
    <property type="project" value="UniProtKB-EC"/>
</dbReference>
<reference evidence="10" key="3">
    <citation type="submission" date="2025-09" db="UniProtKB">
        <authorList>
            <consortium name="Ensembl"/>
        </authorList>
    </citation>
    <scope>IDENTIFICATION</scope>
</reference>
<comment type="cofactor">
    <cofactor evidence="1">
        <name>pyridoxal 5'-phosphate</name>
        <dbReference type="ChEBI" id="CHEBI:597326"/>
    </cofactor>
</comment>
<organism evidence="10 11">
    <name type="scientific">Cynoglossus semilaevis</name>
    <name type="common">Tongue sole</name>
    <dbReference type="NCBI Taxonomy" id="244447"/>
    <lineage>
        <taxon>Eukaryota</taxon>
        <taxon>Metazoa</taxon>
        <taxon>Chordata</taxon>
        <taxon>Craniata</taxon>
        <taxon>Vertebrata</taxon>
        <taxon>Euteleostomi</taxon>
        <taxon>Actinopterygii</taxon>
        <taxon>Neopterygii</taxon>
        <taxon>Teleostei</taxon>
        <taxon>Neoteleostei</taxon>
        <taxon>Acanthomorphata</taxon>
        <taxon>Carangaria</taxon>
        <taxon>Pleuronectiformes</taxon>
        <taxon>Pleuronectoidei</taxon>
        <taxon>Cynoglossidae</taxon>
        <taxon>Cynoglossinae</taxon>
        <taxon>Cynoglossus</taxon>
    </lineage>
</organism>
<dbReference type="GeneTree" id="ENSGT00950000183082"/>
<dbReference type="InterPro" id="IPR004839">
    <property type="entry name" value="Aminotransferase_I/II_large"/>
</dbReference>
<feature type="region of interest" description="Disordered" evidence="8">
    <location>
        <begin position="1"/>
        <end position="30"/>
    </location>
</feature>
<dbReference type="InterPro" id="IPR015424">
    <property type="entry name" value="PyrdxlP-dep_Trfase"/>
</dbReference>
<dbReference type="InParanoid" id="A0A3P8W0C0"/>
<evidence type="ECO:0000256" key="1">
    <source>
        <dbReference type="ARBA" id="ARBA00001933"/>
    </source>
</evidence>
<keyword evidence="6" id="KW-0808">Transferase</keyword>
<dbReference type="InterPro" id="IPR000796">
    <property type="entry name" value="Asp_trans"/>
</dbReference>
<proteinExistence type="inferred from homology"/>
<feature type="domain" description="Aminotransferase class I/classII large" evidence="9">
    <location>
        <begin position="120"/>
        <end position="228"/>
    </location>
</feature>
<evidence type="ECO:0000256" key="8">
    <source>
        <dbReference type="SAM" id="MobiDB-lite"/>
    </source>
</evidence>
<sequence>MRGQNIGHGEKPNQTEDLGGQGSLAPPAAVSPETRLLSAFKKDTEDRKVDLARTEYFSEEGKTFEFRIVEKIKKQLSMHPTYGPECSSDLGLTEFTRRVTEVTLGKSARALMESKVLGVLTTGFTAAVHLGASLLEHWYDVRATSCGPVYISSPCDDSVARIFQSAGVPDIRYYHYWDNKRCCICLENLLADLEKAPENSVVVLSASAHYPTGADLSQDHWYLIANLIMVTIYSFSGKKQSNTYEKISIKNNFFGKYGVSISLKNSKLD</sequence>
<reference evidence="10 11" key="1">
    <citation type="journal article" date="2014" name="Nat. Genet.">
        <title>Whole-genome sequence of a flatfish provides insights into ZW sex chromosome evolution and adaptation to a benthic lifestyle.</title>
        <authorList>
            <person name="Chen S."/>
            <person name="Zhang G."/>
            <person name="Shao C."/>
            <person name="Huang Q."/>
            <person name="Liu G."/>
            <person name="Zhang P."/>
            <person name="Song W."/>
            <person name="An N."/>
            <person name="Chalopin D."/>
            <person name="Volff J.N."/>
            <person name="Hong Y."/>
            <person name="Li Q."/>
            <person name="Sha Z."/>
            <person name="Zhou H."/>
            <person name="Xie M."/>
            <person name="Yu Q."/>
            <person name="Liu Y."/>
            <person name="Xiang H."/>
            <person name="Wang N."/>
            <person name="Wu K."/>
            <person name="Yang C."/>
            <person name="Zhou Q."/>
            <person name="Liao X."/>
            <person name="Yang L."/>
            <person name="Hu Q."/>
            <person name="Zhang J."/>
            <person name="Meng L."/>
            <person name="Jin L."/>
            <person name="Tian Y."/>
            <person name="Lian J."/>
            <person name="Yang J."/>
            <person name="Miao G."/>
            <person name="Liu S."/>
            <person name="Liang Z."/>
            <person name="Yan F."/>
            <person name="Li Y."/>
            <person name="Sun B."/>
            <person name="Zhang H."/>
            <person name="Zhang J."/>
            <person name="Zhu Y."/>
            <person name="Du M."/>
            <person name="Zhao Y."/>
            <person name="Schartl M."/>
            <person name="Tang Q."/>
            <person name="Wang J."/>
        </authorList>
    </citation>
    <scope>NUCLEOTIDE SEQUENCE</scope>
</reference>
<dbReference type="Pfam" id="PF00155">
    <property type="entry name" value="Aminotran_1_2"/>
    <property type="match status" value="1"/>
</dbReference>
<evidence type="ECO:0000259" key="9">
    <source>
        <dbReference type="Pfam" id="PF00155"/>
    </source>
</evidence>
<dbReference type="GO" id="GO:0005829">
    <property type="term" value="C:cytosol"/>
    <property type="evidence" value="ECO:0007669"/>
    <property type="project" value="TreeGrafter"/>
</dbReference>
<dbReference type="PANTHER" id="PTHR11879:SF36">
    <property type="entry name" value="ASPARTATE AMINOTRANSFERASE, CYTOPLASMIC 2"/>
    <property type="match status" value="1"/>
</dbReference>
<comment type="subunit">
    <text evidence="3">Homodimer.</text>
</comment>
<dbReference type="Gene3D" id="3.40.640.10">
    <property type="entry name" value="Type I PLP-dependent aspartate aminotransferase-like (Major domain)"/>
    <property type="match status" value="1"/>
</dbReference>
<protein>
    <recommendedName>
        <fullName evidence="4">aspartate transaminase</fullName>
        <ecNumber evidence="4">2.6.1.1</ecNumber>
    </recommendedName>
</protein>
<evidence type="ECO:0000256" key="6">
    <source>
        <dbReference type="ARBA" id="ARBA00022679"/>
    </source>
</evidence>